<dbReference type="STRING" id="59922.P9303_04511"/>
<dbReference type="CDD" id="cd06257">
    <property type="entry name" value="DnaJ"/>
    <property type="match status" value="1"/>
</dbReference>
<reference evidence="3 4" key="1">
    <citation type="journal article" date="2007" name="PLoS Genet.">
        <title>Patterns and implications of gene gain and loss in the evolution of Prochlorococcus.</title>
        <authorList>
            <person name="Kettler G.C."/>
            <person name="Martiny A.C."/>
            <person name="Huang K."/>
            <person name="Zucker J."/>
            <person name="Coleman M.L."/>
            <person name="Rodrigue S."/>
            <person name="Chen F."/>
            <person name="Lapidus A."/>
            <person name="Ferriera S."/>
            <person name="Johnson J."/>
            <person name="Steglich C."/>
            <person name="Church G.M."/>
            <person name="Richardson P."/>
            <person name="Chisholm S.W."/>
        </authorList>
    </citation>
    <scope>NUCLEOTIDE SEQUENCE [LARGE SCALE GENOMIC DNA]</scope>
    <source>
        <strain evidence="3 4">MIT 9303</strain>
    </source>
</reference>
<feature type="transmembrane region" description="Helical" evidence="1">
    <location>
        <begin position="141"/>
        <end position="164"/>
    </location>
</feature>
<accession>A2C6U3</accession>
<dbReference type="SUPFAM" id="SSF46565">
    <property type="entry name" value="Chaperone J-domain"/>
    <property type="match status" value="1"/>
</dbReference>
<evidence type="ECO:0000256" key="1">
    <source>
        <dbReference type="SAM" id="Phobius"/>
    </source>
</evidence>
<evidence type="ECO:0000313" key="4">
    <source>
        <dbReference type="Proteomes" id="UP000002274"/>
    </source>
</evidence>
<dbReference type="PRINTS" id="PR00625">
    <property type="entry name" value="JDOMAIN"/>
</dbReference>
<keyword evidence="1" id="KW-0812">Transmembrane</keyword>
<dbReference type="PROSITE" id="PS50076">
    <property type="entry name" value="DNAJ_2"/>
    <property type="match status" value="1"/>
</dbReference>
<proteinExistence type="predicted"/>
<dbReference type="PANTHER" id="PTHR45283:SF1">
    <property type="entry name" value="NAD(P)H-QUINONE OXIDOREDUCTASE SUBUNIT T, CHLOROPLASTIC"/>
    <property type="match status" value="1"/>
</dbReference>
<name>A2C6U3_PROM3</name>
<dbReference type="EMBL" id="CP000554">
    <property type="protein sequence ID" value="ABM77203.1"/>
    <property type="molecule type" value="Genomic_DNA"/>
</dbReference>
<dbReference type="Pfam" id="PF00226">
    <property type="entry name" value="DnaJ"/>
    <property type="match status" value="1"/>
</dbReference>
<protein>
    <submittedName>
        <fullName evidence="3">DnaJ-like protein</fullName>
    </submittedName>
</protein>
<dbReference type="KEGG" id="pmf:P9303_04511"/>
<keyword evidence="1" id="KW-1133">Transmembrane helix</keyword>
<dbReference type="Gene3D" id="1.10.287.110">
    <property type="entry name" value="DnaJ domain"/>
    <property type="match status" value="1"/>
</dbReference>
<dbReference type="PROSITE" id="PS00636">
    <property type="entry name" value="DNAJ_1"/>
    <property type="match status" value="1"/>
</dbReference>
<dbReference type="SMART" id="SM00271">
    <property type="entry name" value="DnaJ"/>
    <property type="match status" value="1"/>
</dbReference>
<keyword evidence="1" id="KW-0472">Membrane</keyword>
<dbReference type="RefSeq" id="WP_011825127.1">
    <property type="nucleotide sequence ID" value="NC_008820.1"/>
</dbReference>
<dbReference type="Proteomes" id="UP000002274">
    <property type="component" value="Chromosome"/>
</dbReference>
<dbReference type="HOGENOM" id="CLU_091338_0_0_3"/>
<dbReference type="PANTHER" id="PTHR45283">
    <property type="entry name" value="NAD(P)H-QUINONE OXIDOREDUCTASE SUBUNIT T, CHLOROPLASTIC"/>
    <property type="match status" value="1"/>
</dbReference>
<gene>
    <name evidence="3" type="ordered locus">P9303_04511</name>
</gene>
<organism evidence="3 4">
    <name type="scientific">Prochlorococcus marinus (strain MIT 9303)</name>
    <dbReference type="NCBI Taxonomy" id="59922"/>
    <lineage>
        <taxon>Bacteria</taxon>
        <taxon>Bacillati</taxon>
        <taxon>Cyanobacteriota</taxon>
        <taxon>Cyanophyceae</taxon>
        <taxon>Synechococcales</taxon>
        <taxon>Prochlorococcaceae</taxon>
        <taxon>Prochlorococcus</taxon>
    </lineage>
</organism>
<dbReference type="BioCyc" id="PMAR59922:G1G80-417-MONOMER"/>
<sequence length="210" mass="22859">MGNQNIVLSRMELFKGKGDDFLRVADQLLVLTLAKSHYERLGVARSADVETIHLAFRRRSKVLHPDTAPLPAEQAAKQFQLLCEAYELLTDPVRRQAYDASLMAEGLLAASSSVGTDALPSMSSSATKGVGVRRPLSGGEWFSLLLLGLTLMFSLLIGFGVAWAHGRELQVWPSWLNSEQTAGRISITGVINVVVASRTDAFGSPFPRFS</sequence>
<dbReference type="InterPro" id="IPR018253">
    <property type="entry name" value="DnaJ_domain_CS"/>
</dbReference>
<evidence type="ECO:0000259" key="2">
    <source>
        <dbReference type="PROSITE" id="PS50076"/>
    </source>
</evidence>
<feature type="domain" description="J" evidence="2">
    <location>
        <begin position="36"/>
        <end position="102"/>
    </location>
</feature>
<dbReference type="InterPro" id="IPR044618">
    <property type="entry name" value="NdhT-like"/>
</dbReference>
<evidence type="ECO:0000313" key="3">
    <source>
        <dbReference type="EMBL" id="ABM77203.1"/>
    </source>
</evidence>
<dbReference type="InterPro" id="IPR036869">
    <property type="entry name" value="J_dom_sf"/>
</dbReference>
<dbReference type="AlphaFoldDB" id="A2C6U3"/>
<dbReference type="InterPro" id="IPR001623">
    <property type="entry name" value="DnaJ_domain"/>
</dbReference>